<evidence type="ECO:0000313" key="2">
    <source>
        <dbReference type="Proteomes" id="UP000249254"/>
    </source>
</evidence>
<evidence type="ECO:0000313" key="1">
    <source>
        <dbReference type="EMBL" id="RAK55782.1"/>
    </source>
</evidence>
<organism evidence="1 2">
    <name type="scientific">Phenylobacterium soli</name>
    <dbReference type="NCBI Taxonomy" id="2170551"/>
    <lineage>
        <taxon>Bacteria</taxon>
        <taxon>Pseudomonadati</taxon>
        <taxon>Pseudomonadota</taxon>
        <taxon>Alphaproteobacteria</taxon>
        <taxon>Caulobacterales</taxon>
        <taxon>Caulobacteraceae</taxon>
        <taxon>Phenylobacterium</taxon>
    </lineage>
</organism>
<dbReference type="EMBL" id="QFYQ01000001">
    <property type="protein sequence ID" value="RAK55782.1"/>
    <property type="molecule type" value="Genomic_DNA"/>
</dbReference>
<gene>
    <name evidence="1" type="ORF">DJ017_15320</name>
</gene>
<keyword evidence="2" id="KW-1185">Reference proteome</keyword>
<name>A0A328ALI9_9CAUL</name>
<dbReference type="OrthoDB" id="7210472at2"/>
<dbReference type="RefSeq" id="WP_111529530.1">
    <property type="nucleotide sequence ID" value="NZ_JBHRSG010000003.1"/>
</dbReference>
<accession>A0A328ALI9</accession>
<sequence length="112" mass="12402">MTRPIELAGKSGARYRYLPLEEDRFLPPAGANFVIAELTKDGPRIVYAGETDNLANQTWRGALERARQTYAKAKILTRLNVTRAVREAERIDLIEEHQPPLNSESGGAAGPN</sequence>
<protein>
    <submittedName>
        <fullName evidence="1">Uncharacterized protein</fullName>
    </submittedName>
</protein>
<reference evidence="2" key="1">
    <citation type="submission" date="2018-05" db="EMBL/GenBank/DDBJ databases">
        <authorList>
            <person name="Li X."/>
        </authorList>
    </citation>
    <scope>NUCLEOTIDE SEQUENCE [LARGE SCALE GENOMIC DNA]</scope>
    <source>
        <strain evidence="2">LX32</strain>
    </source>
</reference>
<comment type="caution">
    <text evidence="1">The sequence shown here is derived from an EMBL/GenBank/DDBJ whole genome shotgun (WGS) entry which is preliminary data.</text>
</comment>
<proteinExistence type="predicted"/>
<dbReference type="Proteomes" id="UP000249254">
    <property type="component" value="Unassembled WGS sequence"/>
</dbReference>
<dbReference type="AlphaFoldDB" id="A0A328ALI9"/>